<proteinExistence type="predicted"/>
<dbReference type="Gene3D" id="3.40.50.2000">
    <property type="entry name" value="Glycogen Phosphorylase B"/>
    <property type="match status" value="1"/>
</dbReference>
<sequence>MTTSPRILLTTYHQAYLKKGGGEFELFSVSEKLKRHGLIADLYGPWSRALEHYDVVLHFSVHGGGLDLLHQVRDKGVPIALWPNIWLNAPAPQLEQLVHEHTEVADVVIFKSRAEQDMFARFFDLPAQKVRRVITLADSIYARPAPEGLFRTLYQLDRYAMGMGIIEPNKNQLSVIRALKGSGMKLVLVGDHRDVAYYQACKQEGGDEVLFIDALPARSEILRSALGEAEVFIECSHEPPGLSAIEAGLSGARLVLSDSAWTREHFGELIDYSDPDDVESIRTAIRAALNRPRSPSPLISHLAPHGADSTIGALAHILQQTTTS</sequence>
<dbReference type="RefSeq" id="WP_234266979.1">
    <property type="nucleotide sequence ID" value="NZ_BSPB01000007.1"/>
</dbReference>
<evidence type="ECO:0000313" key="2">
    <source>
        <dbReference type="Proteomes" id="UP001156903"/>
    </source>
</evidence>
<evidence type="ECO:0000313" key="1">
    <source>
        <dbReference type="EMBL" id="GLS13883.1"/>
    </source>
</evidence>
<name>A0ABQ6C2Q6_9BURK</name>
<dbReference type="Proteomes" id="UP001156903">
    <property type="component" value="Unassembled WGS sequence"/>
</dbReference>
<comment type="caution">
    <text evidence="1">The sequence shown here is derived from an EMBL/GenBank/DDBJ whole genome shotgun (WGS) entry which is preliminary data.</text>
</comment>
<dbReference type="EMBL" id="BSPB01000007">
    <property type="protein sequence ID" value="GLS13883.1"/>
    <property type="molecule type" value="Genomic_DNA"/>
</dbReference>
<organism evidence="1 2">
    <name type="scientific">Hydrogenophaga electricum</name>
    <dbReference type="NCBI Taxonomy" id="1230953"/>
    <lineage>
        <taxon>Bacteria</taxon>
        <taxon>Pseudomonadati</taxon>
        <taxon>Pseudomonadota</taxon>
        <taxon>Betaproteobacteria</taxon>
        <taxon>Burkholderiales</taxon>
        <taxon>Comamonadaceae</taxon>
        <taxon>Hydrogenophaga</taxon>
    </lineage>
</organism>
<keyword evidence="2" id="KW-1185">Reference proteome</keyword>
<accession>A0ABQ6C2Q6</accession>
<evidence type="ECO:0008006" key="3">
    <source>
        <dbReference type="Google" id="ProtNLM"/>
    </source>
</evidence>
<protein>
    <recommendedName>
        <fullName evidence="3">Mannosyltransferase</fullName>
    </recommendedName>
</protein>
<dbReference type="SUPFAM" id="SSF53756">
    <property type="entry name" value="UDP-Glycosyltransferase/glycogen phosphorylase"/>
    <property type="match status" value="1"/>
</dbReference>
<gene>
    <name evidence="1" type="ORF">GCM10007935_13130</name>
</gene>
<reference evidence="2" key="1">
    <citation type="journal article" date="2019" name="Int. J. Syst. Evol. Microbiol.">
        <title>The Global Catalogue of Microorganisms (GCM) 10K type strain sequencing project: providing services to taxonomists for standard genome sequencing and annotation.</title>
        <authorList>
            <consortium name="The Broad Institute Genomics Platform"/>
            <consortium name="The Broad Institute Genome Sequencing Center for Infectious Disease"/>
            <person name="Wu L."/>
            <person name="Ma J."/>
        </authorList>
    </citation>
    <scope>NUCLEOTIDE SEQUENCE [LARGE SCALE GENOMIC DNA]</scope>
    <source>
        <strain evidence="2">NBRC 109341</strain>
    </source>
</reference>